<dbReference type="InterPro" id="IPR029063">
    <property type="entry name" value="SAM-dependent_MTases_sf"/>
</dbReference>
<dbReference type="HOGENOM" id="CLU_056160_3_0_7"/>
<dbReference type="GO" id="GO:0008168">
    <property type="term" value="F:methyltransferase activity"/>
    <property type="evidence" value="ECO:0007669"/>
    <property type="project" value="UniProtKB-UniRule"/>
</dbReference>
<dbReference type="InterPro" id="IPR011610">
    <property type="entry name" value="SAM_mthyl_Trfase_ML2640-like"/>
</dbReference>
<comment type="function">
    <text evidence="4">Exhibits S-adenosyl-L-methionine-dependent methyltransferase activity.</text>
</comment>
<reference evidence="6" key="1">
    <citation type="submission" date="2012-06" db="EMBL/GenBank/DDBJ databases">
        <title>Complete sequence of chromosome of Desulfomonile tiedjei DSM 6799.</title>
        <authorList>
            <person name="Lucas S."/>
            <person name="Copeland A."/>
            <person name="Lapidus A."/>
            <person name="Glavina del Rio T."/>
            <person name="Dalin E."/>
            <person name="Tice H."/>
            <person name="Bruce D."/>
            <person name="Goodwin L."/>
            <person name="Pitluck S."/>
            <person name="Peters L."/>
            <person name="Ovchinnikova G."/>
            <person name="Zeytun A."/>
            <person name="Lu M."/>
            <person name="Kyrpides N."/>
            <person name="Mavromatis K."/>
            <person name="Ivanova N."/>
            <person name="Brettin T."/>
            <person name="Detter J.C."/>
            <person name="Han C."/>
            <person name="Larimer F."/>
            <person name="Land M."/>
            <person name="Hauser L."/>
            <person name="Markowitz V."/>
            <person name="Cheng J.-F."/>
            <person name="Hugenholtz P."/>
            <person name="Woyke T."/>
            <person name="Wu D."/>
            <person name="Spring S."/>
            <person name="Schroeder M."/>
            <person name="Brambilla E."/>
            <person name="Klenk H.-P."/>
            <person name="Eisen J.A."/>
        </authorList>
    </citation>
    <scope>NUCLEOTIDE SEQUENCE [LARGE SCALE GENOMIC DNA]</scope>
    <source>
        <strain evidence="6">ATCC 49306 / DSM 6799 / DCB-1</strain>
    </source>
</reference>
<evidence type="ECO:0000256" key="4">
    <source>
        <dbReference type="RuleBase" id="RU362030"/>
    </source>
</evidence>
<dbReference type="eggNOG" id="COG3315">
    <property type="taxonomic scope" value="Bacteria"/>
</dbReference>
<gene>
    <name evidence="5" type="ordered locus">Desti_4468</name>
</gene>
<dbReference type="Gene3D" id="3.40.50.150">
    <property type="entry name" value="Vaccinia Virus protein VP39"/>
    <property type="match status" value="1"/>
</dbReference>
<dbReference type="Proteomes" id="UP000006055">
    <property type="component" value="Chromosome"/>
</dbReference>
<dbReference type="EMBL" id="CP003360">
    <property type="protein sequence ID" value="AFM27100.1"/>
    <property type="molecule type" value="Genomic_DNA"/>
</dbReference>
<evidence type="ECO:0000313" key="6">
    <source>
        <dbReference type="Proteomes" id="UP000006055"/>
    </source>
</evidence>
<sequence length="284" mass="31857">MKESCPSVTALRVAMRRAVHQIIDHPKIFSDSLALRIVGAEKEPEKQLDPKWFEQTPLEYRLRAFLAARSRCAEDGLTDAINRGVRQYVVLGAGLDTFAYRNSSPADTLHVFEVDHPTTQAWKRTRLEEAGIPIPRNLTFCPVDFESETLEEGLQRAELDTRKGIFFSWLGVTPYITSSAITTTLRFVASLPAGSGIVFDYMISPSLLNPIQRRVFDGLARRVAFAGEPFQTFFDPSLLKSSLLEMGFGSIEDLGPEELNARYFQGRTDELRVGSLSHVMNARV</sequence>
<dbReference type="Pfam" id="PF04072">
    <property type="entry name" value="LCM"/>
    <property type="match status" value="1"/>
</dbReference>
<keyword evidence="6" id="KW-1185">Reference proteome</keyword>
<keyword evidence="4" id="KW-0949">S-adenosyl-L-methionine</keyword>
<evidence type="ECO:0000256" key="2">
    <source>
        <dbReference type="ARBA" id="ARBA00022603"/>
    </source>
</evidence>
<accession>I4CC09</accession>
<dbReference type="SUPFAM" id="SSF53335">
    <property type="entry name" value="S-adenosyl-L-methionine-dependent methyltransferases"/>
    <property type="match status" value="1"/>
</dbReference>
<dbReference type="PANTHER" id="PTHR43619">
    <property type="entry name" value="S-ADENOSYL-L-METHIONINE-DEPENDENT METHYLTRANSFERASE YKTD-RELATED"/>
    <property type="match status" value="1"/>
</dbReference>
<evidence type="ECO:0000313" key="5">
    <source>
        <dbReference type="EMBL" id="AFM27100.1"/>
    </source>
</evidence>
<dbReference type="RefSeq" id="WP_014812215.1">
    <property type="nucleotide sequence ID" value="NC_018025.1"/>
</dbReference>
<evidence type="ECO:0000256" key="1">
    <source>
        <dbReference type="ARBA" id="ARBA00008138"/>
    </source>
</evidence>
<protein>
    <recommendedName>
        <fullName evidence="4">S-adenosyl-L-methionine-dependent methyltransferase</fullName>
        <ecNumber evidence="4">2.1.1.-</ecNumber>
    </recommendedName>
</protein>
<proteinExistence type="inferred from homology"/>
<keyword evidence="2 4" id="KW-0489">Methyltransferase</keyword>
<dbReference type="NCBIfam" id="TIGR00027">
    <property type="entry name" value="mthyl_TIGR00027"/>
    <property type="match status" value="1"/>
</dbReference>
<keyword evidence="3 5" id="KW-0808">Transferase</keyword>
<dbReference type="KEGG" id="dti:Desti_4468"/>
<dbReference type="InterPro" id="IPR007213">
    <property type="entry name" value="Ppm1/Ppm2/Tcmp"/>
</dbReference>
<dbReference type="PATRIC" id="fig|706587.4.peg.5067"/>
<dbReference type="OrthoDB" id="9806164at2"/>
<dbReference type="GO" id="GO:0032259">
    <property type="term" value="P:methylation"/>
    <property type="evidence" value="ECO:0007669"/>
    <property type="project" value="UniProtKB-KW"/>
</dbReference>
<organism evidence="5 6">
    <name type="scientific">Desulfomonile tiedjei (strain ATCC 49306 / DSM 6799 / DCB-1)</name>
    <dbReference type="NCBI Taxonomy" id="706587"/>
    <lineage>
        <taxon>Bacteria</taxon>
        <taxon>Pseudomonadati</taxon>
        <taxon>Thermodesulfobacteriota</taxon>
        <taxon>Desulfomonilia</taxon>
        <taxon>Desulfomonilales</taxon>
        <taxon>Desulfomonilaceae</taxon>
        <taxon>Desulfomonile</taxon>
    </lineage>
</organism>
<dbReference type="AlphaFoldDB" id="I4CC09"/>
<dbReference type="EC" id="2.1.1.-" evidence="4"/>
<comment type="similarity">
    <text evidence="1 4">Belongs to the UPF0677 family.</text>
</comment>
<dbReference type="STRING" id="706587.Desti_4468"/>
<name>I4CC09_DESTA</name>
<evidence type="ECO:0000256" key="3">
    <source>
        <dbReference type="ARBA" id="ARBA00022679"/>
    </source>
</evidence>
<dbReference type="PANTHER" id="PTHR43619:SF2">
    <property type="entry name" value="S-ADENOSYL-L-METHIONINE-DEPENDENT METHYLTRANSFERASES SUPERFAMILY PROTEIN"/>
    <property type="match status" value="1"/>
</dbReference>